<proteinExistence type="predicted"/>
<evidence type="ECO:0000313" key="1">
    <source>
        <dbReference type="EMBL" id="RAO79771.1"/>
    </source>
</evidence>
<evidence type="ECO:0000313" key="2">
    <source>
        <dbReference type="Proteomes" id="UP000249782"/>
    </source>
</evidence>
<protein>
    <submittedName>
        <fullName evidence="1">Uncharacterized protein</fullName>
    </submittedName>
</protein>
<keyword evidence="2" id="KW-1185">Reference proteome</keyword>
<dbReference type="Proteomes" id="UP000249782">
    <property type="component" value="Unassembled WGS sequence"/>
</dbReference>
<dbReference type="EMBL" id="QLOE01000001">
    <property type="protein sequence ID" value="RAO79771.1"/>
    <property type="molecule type" value="Genomic_DNA"/>
</dbReference>
<organism evidence="1 2">
    <name type="scientific">Methanothermobacter tenebrarum</name>
    <dbReference type="NCBI Taxonomy" id="680118"/>
    <lineage>
        <taxon>Archaea</taxon>
        <taxon>Methanobacteriati</taxon>
        <taxon>Methanobacteriota</taxon>
        <taxon>Methanomada group</taxon>
        <taxon>Methanobacteria</taxon>
        <taxon>Methanobacteriales</taxon>
        <taxon>Methanobacteriaceae</taxon>
        <taxon>Methanothermobacter</taxon>
    </lineage>
</organism>
<comment type="caution">
    <text evidence="1">The sequence shown here is derived from an EMBL/GenBank/DDBJ whole genome shotgun (WGS) entry which is preliminary data.</text>
</comment>
<dbReference type="AlphaFoldDB" id="A0A328PES1"/>
<accession>A0A328PES1</accession>
<sequence>MVDKVSSSILDLTEGACGICHRILEEISDQGMRAESRECFEGVDAWLVDASGETVGVGRDITWAPAILRAEIDAGILPEDIAFELEDILTDKTDLRRVARMSGYGRVVTSAGLIISLIWENGGYVEVKRDGIGVRAIFYDENGDEISNSVTGFCPVCAINISAGRVPSIRRKIAEQLKGSKNTGQIKYERGILNSIRWKNRRVYTDLIEDDKIIGRNWGCCIAYSTVRAEIAAGLGSKKWNRIFKHYCDQCPLKHCWIGKAMGALGNKVLHRMKNVNVKEIVRMEDYITVDIMDNEKRVGYGIGTLCSLSASVNALMRSDAIKILKPTPAEGFPYKERKRKEG</sequence>
<dbReference type="OrthoDB" id="144877at2157"/>
<gene>
    <name evidence="1" type="ORF">DPC56_00330</name>
</gene>
<reference evidence="1 2" key="1">
    <citation type="submission" date="2018-06" db="EMBL/GenBank/DDBJ databases">
        <title>Draft genome sequence of hyperthermophilic methanogen Methanothermobacter tenebrarum sp. MCM-B 1447.</title>
        <authorList>
            <person name="Pore S.D."/>
            <person name="Dagar S."/>
            <person name="Dhakephalkar P.K."/>
        </authorList>
    </citation>
    <scope>NUCLEOTIDE SEQUENCE [LARGE SCALE GENOMIC DNA]</scope>
    <source>
        <strain evidence="1 2">MCM B 1447</strain>
    </source>
</reference>
<dbReference type="RefSeq" id="WP_112093283.1">
    <property type="nucleotide sequence ID" value="NZ_QLOE01000001.1"/>
</dbReference>
<name>A0A328PES1_9EURY</name>